<reference evidence="1 2" key="1">
    <citation type="journal article" date="2021" name="ISME Commun">
        <title>Automated analysis of genomic sequences facilitates high-throughput and comprehensive description of bacteria.</title>
        <authorList>
            <person name="Hitch T.C.A."/>
        </authorList>
    </citation>
    <scope>NUCLEOTIDE SEQUENCE [LARGE SCALE GENOMIC DNA]</scope>
    <source>
        <strain evidence="1 2">Sanger_109</strain>
    </source>
</reference>
<keyword evidence="2" id="KW-1185">Reference proteome</keyword>
<proteinExistence type="predicted"/>
<protein>
    <submittedName>
        <fullName evidence="1">Uncharacterized protein</fullName>
    </submittedName>
</protein>
<evidence type="ECO:0000313" key="2">
    <source>
        <dbReference type="Proteomes" id="UP001652442"/>
    </source>
</evidence>
<name>A0ABT2TKA8_9FIRM</name>
<sequence>MKQSILLSFFSPGEWKTEYSKTELFSDLFEQWPELICIDCKNNKDPRSLKLLREADLTVVWLKQDPVLLKNFFEQFNRADRNVIFIIYDYFELSDWNKSWLIQTYRIQEEQICVLPYNSRIGWLSEKGRLKQYLKSPCGNGISEYCSEFYWSFKEACRKIYQALTRSSGSFM</sequence>
<dbReference type="EMBL" id="JAOQJQ010000003">
    <property type="protein sequence ID" value="MCU6762591.1"/>
    <property type="molecule type" value="Genomic_DNA"/>
</dbReference>
<organism evidence="1 2">
    <name type="scientific">Brotonthovivens ammoniilytica</name>
    <dbReference type="NCBI Taxonomy" id="2981725"/>
    <lineage>
        <taxon>Bacteria</taxon>
        <taxon>Bacillati</taxon>
        <taxon>Bacillota</taxon>
        <taxon>Clostridia</taxon>
        <taxon>Lachnospirales</taxon>
        <taxon>Lachnospiraceae</taxon>
        <taxon>Brotonthovivens</taxon>
    </lineage>
</organism>
<dbReference type="RefSeq" id="WP_158425291.1">
    <property type="nucleotide sequence ID" value="NZ_JAOQJQ010000003.1"/>
</dbReference>
<gene>
    <name evidence="1" type="ORF">OCV88_09615</name>
</gene>
<comment type="caution">
    <text evidence="1">The sequence shown here is derived from an EMBL/GenBank/DDBJ whole genome shotgun (WGS) entry which is preliminary data.</text>
</comment>
<dbReference type="Proteomes" id="UP001652442">
    <property type="component" value="Unassembled WGS sequence"/>
</dbReference>
<evidence type="ECO:0000313" key="1">
    <source>
        <dbReference type="EMBL" id="MCU6762591.1"/>
    </source>
</evidence>
<accession>A0ABT2TKA8</accession>